<dbReference type="RefSeq" id="WP_344723825.1">
    <property type="nucleotide sequence ID" value="NZ_BAAAUS010000023.1"/>
</dbReference>
<feature type="compositionally biased region" description="Low complexity" evidence="1">
    <location>
        <begin position="198"/>
        <end position="221"/>
    </location>
</feature>
<dbReference type="SUPFAM" id="SSF49899">
    <property type="entry name" value="Concanavalin A-like lectins/glucanases"/>
    <property type="match status" value="1"/>
</dbReference>
<dbReference type="EMBL" id="JBHUCO010000045">
    <property type="protein sequence ID" value="MFD1522469.1"/>
    <property type="molecule type" value="Genomic_DNA"/>
</dbReference>
<dbReference type="Pfam" id="PF00722">
    <property type="entry name" value="Glyco_hydro_16"/>
    <property type="match status" value="1"/>
</dbReference>
<dbReference type="InterPro" id="IPR000757">
    <property type="entry name" value="Beta-glucanase-like"/>
</dbReference>
<feature type="domain" description="GH16" evidence="2">
    <location>
        <begin position="264"/>
        <end position="470"/>
    </location>
</feature>
<feature type="compositionally biased region" description="Low complexity" evidence="1">
    <location>
        <begin position="88"/>
        <end position="103"/>
    </location>
</feature>
<evidence type="ECO:0000259" key="2">
    <source>
        <dbReference type="PROSITE" id="PS51762"/>
    </source>
</evidence>
<evidence type="ECO:0000313" key="3">
    <source>
        <dbReference type="EMBL" id="MFD1522469.1"/>
    </source>
</evidence>
<protein>
    <submittedName>
        <fullName evidence="3">Family 16 glycosylhydrolase</fullName>
    </submittedName>
</protein>
<feature type="compositionally biased region" description="Low complexity" evidence="1">
    <location>
        <begin position="231"/>
        <end position="263"/>
    </location>
</feature>
<organism evidence="3 4">
    <name type="scientific">Pseudonocardia yunnanensis</name>
    <dbReference type="NCBI Taxonomy" id="58107"/>
    <lineage>
        <taxon>Bacteria</taxon>
        <taxon>Bacillati</taxon>
        <taxon>Actinomycetota</taxon>
        <taxon>Actinomycetes</taxon>
        <taxon>Pseudonocardiales</taxon>
        <taxon>Pseudonocardiaceae</taxon>
        <taxon>Pseudonocardia</taxon>
    </lineage>
</organism>
<feature type="compositionally biased region" description="Polar residues" evidence="1">
    <location>
        <begin position="467"/>
        <end position="480"/>
    </location>
</feature>
<dbReference type="PANTHER" id="PTHR10963:SF60">
    <property type="entry name" value="GRAM-NEGATIVE BACTERIA-BINDING PROTEIN 1-RELATED"/>
    <property type="match status" value="1"/>
</dbReference>
<feature type="compositionally biased region" description="Basic and acidic residues" evidence="1">
    <location>
        <begin position="490"/>
        <end position="503"/>
    </location>
</feature>
<name>A0ABW4F4X7_9PSEU</name>
<dbReference type="InterPro" id="IPR013320">
    <property type="entry name" value="ConA-like_dom_sf"/>
</dbReference>
<feature type="region of interest" description="Disordered" evidence="1">
    <location>
        <begin position="32"/>
        <end position="302"/>
    </location>
</feature>
<reference evidence="4" key="1">
    <citation type="journal article" date="2019" name="Int. J. Syst. Evol. Microbiol.">
        <title>The Global Catalogue of Microorganisms (GCM) 10K type strain sequencing project: providing services to taxonomists for standard genome sequencing and annotation.</title>
        <authorList>
            <consortium name="The Broad Institute Genomics Platform"/>
            <consortium name="The Broad Institute Genome Sequencing Center for Infectious Disease"/>
            <person name="Wu L."/>
            <person name="Ma J."/>
        </authorList>
    </citation>
    <scope>NUCLEOTIDE SEQUENCE [LARGE SCALE GENOMIC DNA]</scope>
    <source>
        <strain evidence="4">CCM 7043</strain>
    </source>
</reference>
<dbReference type="InterPro" id="IPR050546">
    <property type="entry name" value="Glycosyl_Hydrlase_16"/>
</dbReference>
<evidence type="ECO:0000313" key="4">
    <source>
        <dbReference type="Proteomes" id="UP001597114"/>
    </source>
</evidence>
<dbReference type="PANTHER" id="PTHR10963">
    <property type="entry name" value="GLYCOSYL HYDROLASE-RELATED"/>
    <property type="match status" value="1"/>
</dbReference>
<dbReference type="CDD" id="cd00413">
    <property type="entry name" value="Glyco_hydrolase_16"/>
    <property type="match status" value="1"/>
</dbReference>
<dbReference type="Gene3D" id="2.60.120.200">
    <property type="match status" value="1"/>
</dbReference>
<keyword evidence="4" id="KW-1185">Reference proteome</keyword>
<feature type="compositionally biased region" description="Acidic residues" evidence="1">
    <location>
        <begin position="152"/>
        <end position="168"/>
    </location>
</feature>
<comment type="caution">
    <text evidence="3">The sequence shown here is derived from an EMBL/GenBank/DDBJ whole genome shotgun (WGS) entry which is preliminary data.</text>
</comment>
<accession>A0ABW4F4X7</accession>
<feature type="region of interest" description="Disordered" evidence="1">
    <location>
        <begin position="467"/>
        <end position="519"/>
    </location>
</feature>
<dbReference type="Proteomes" id="UP001597114">
    <property type="component" value="Unassembled WGS sequence"/>
</dbReference>
<dbReference type="PROSITE" id="PS51762">
    <property type="entry name" value="GH16_2"/>
    <property type="match status" value="1"/>
</dbReference>
<feature type="compositionally biased region" description="Basic and acidic residues" evidence="1">
    <location>
        <begin position="176"/>
        <end position="197"/>
    </location>
</feature>
<evidence type="ECO:0000256" key="1">
    <source>
        <dbReference type="SAM" id="MobiDB-lite"/>
    </source>
</evidence>
<gene>
    <name evidence="3" type="ORF">ACFSJD_33590</name>
</gene>
<proteinExistence type="predicted"/>
<sequence length="528" mass="55535">MSFQELEELVRKYLSTGIAVVVILVAPGTDAATGDALPSEPSIKVIEPGVSGSLTAAADDEEPADTAPDAPDERTGAAGRDPDDAESGDTGSSGSASGSGSQDSGDDTSGDTTDNAPRSTGGSDESSADAAENDDRNDTGDSDTSSSIGTENDSDESDSSENDSDENDMSSSSGDGRGDSDSDTDSRTTRNEADSDRSGTASRSDSSDSDSGSSDSSYSDSGHSDADSDSDSGSTSRADSSRDTAGAGSATGSGASEGTTAAEQHGWGTPNREDDFSSGTDQWDIYDGPGHGGEGTRSPSAVSVEDGILTITGDSSGTTAGMAWNPGQKYGRWEGRVRAPVSDPSYNALLLLWPDAEDFPVGGEIDFMEMMDHTRQKTDIFIHYGKDNSQVNGSVEIDGTEWHNWAVEWTPEAITAYVDGEEWYRTTDTSIFPPGPMHLCIQLDWFPEGDTPKQSIMEVDWVRQYSLDGSTDDNGTTGKRSSAGEDDDNERGSADGSSRKSDERDDSDEGDDNESPVRELLRRLFSWR</sequence>
<feature type="compositionally biased region" description="Acidic residues" evidence="1">
    <location>
        <begin position="504"/>
        <end position="514"/>
    </location>
</feature>